<protein>
    <submittedName>
        <fullName evidence="1">Uncharacterized protein</fullName>
    </submittedName>
</protein>
<dbReference type="Proteomes" id="UP000712600">
    <property type="component" value="Unassembled WGS sequence"/>
</dbReference>
<sequence>MGLSVSLRLRLNRSRSDHDWDTEKDREKLGGRGELDRCRQRKMAGWPIRVCDGGHESFCPSSRSSGSLWDQIESKKSAVILDGGPNAGQRKRIWTGSMVNREGNLSSKDTGLMGLRSSTEGIMVECVADERWTGSGALSMASVLSILDGWLETKPSLFVYLDHVGMVG</sequence>
<name>A0A8S9QUP7_BRACR</name>
<dbReference type="AlphaFoldDB" id="A0A8S9QUP7"/>
<comment type="caution">
    <text evidence="1">The sequence shown here is derived from an EMBL/GenBank/DDBJ whole genome shotgun (WGS) entry which is preliminary data.</text>
</comment>
<proteinExistence type="predicted"/>
<organism evidence="1 2">
    <name type="scientific">Brassica cretica</name>
    <name type="common">Mustard</name>
    <dbReference type="NCBI Taxonomy" id="69181"/>
    <lineage>
        <taxon>Eukaryota</taxon>
        <taxon>Viridiplantae</taxon>
        <taxon>Streptophyta</taxon>
        <taxon>Embryophyta</taxon>
        <taxon>Tracheophyta</taxon>
        <taxon>Spermatophyta</taxon>
        <taxon>Magnoliopsida</taxon>
        <taxon>eudicotyledons</taxon>
        <taxon>Gunneridae</taxon>
        <taxon>Pentapetalae</taxon>
        <taxon>rosids</taxon>
        <taxon>malvids</taxon>
        <taxon>Brassicales</taxon>
        <taxon>Brassicaceae</taxon>
        <taxon>Brassiceae</taxon>
        <taxon>Brassica</taxon>
    </lineage>
</organism>
<reference evidence="1" key="1">
    <citation type="submission" date="2019-12" db="EMBL/GenBank/DDBJ databases">
        <title>Genome sequencing and annotation of Brassica cretica.</title>
        <authorList>
            <person name="Studholme D.J."/>
            <person name="Sarris P."/>
        </authorList>
    </citation>
    <scope>NUCLEOTIDE SEQUENCE</scope>
    <source>
        <strain evidence="1">PFS-109/04</strain>
        <tissue evidence="1">Leaf</tissue>
    </source>
</reference>
<evidence type="ECO:0000313" key="2">
    <source>
        <dbReference type="Proteomes" id="UP000712600"/>
    </source>
</evidence>
<evidence type="ECO:0000313" key="1">
    <source>
        <dbReference type="EMBL" id="KAF3555447.1"/>
    </source>
</evidence>
<gene>
    <name evidence="1" type="ORF">F2Q69_00012221</name>
</gene>
<dbReference type="EMBL" id="QGKX02000996">
    <property type="protein sequence ID" value="KAF3555447.1"/>
    <property type="molecule type" value="Genomic_DNA"/>
</dbReference>
<accession>A0A8S9QUP7</accession>